<sequence>MMKKVLNILTLITILGAISCNSDESEIQINPKSVTDCSLNSDPNFTGICLDGATSVLINETITYASKATANFTEIQWTINSGNIEIQSIENSIDDGMLKSIATIKFNSDFDGGSLNVKAINDNGELAEIQNYTIELEN</sequence>
<dbReference type="EMBL" id="NGJN01000011">
    <property type="protein sequence ID" value="OZV66398.1"/>
    <property type="molecule type" value="Genomic_DNA"/>
</dbReference>
<reference evidence="1 2" key="1">
    <citation type="submission" date="2017-05" db="EMBL/GenBank/DDBJ databases">
        <title>The draft genome sequence of Idiomarina salinarum WNB302.</title>
        <authorList>
            <person name="Sun Y."/>
            <person name="Chen B."/>
            <person name="Du Z."/>
        </authorList>
    </citation>
    <scope>NUCLEOTIDE SEQUENCE [LARGE SCALE GENOMIC DNA]</scope>
    <source>
        <strain evidence="1 2">WNB302</strain>
    </source>
</reference>
<protein>
    <submittedName>
        <fullName evidence="1">Uncharacterized protein</fullName>
    </submittedName>
</protein>
<dbReference type="RefSeq" id="WP_094969434.1">
    <property type="nucleotide sequence ID" value="NZ_NGJN01000011.1"/>
</dbReference>
<proteinExistence type="predicted"/>
<accession>A0A265UM67</accession>
<dbReference type="AlphaFoldDB" id="A0A265UM67"/>
<dbReference type="PROSITE" id="PS51257">
    <property type="entry name" value="PROKAR_LIPOPROTEIN"/>
    <property type="match status" value="1"/>
</dbReference>
<keyword evidence="2" id="KW-1185">Reference proteome</keyword>
<dbReference type="Proteomes" id="UP000216840">
    <property type="component" value="Unassembled WGS sequence"/>
</dbReference>
<name>A0A265UM67_9FLAO</name>
<comment type="caution">
    <text evidence="1">The sequence shown here is derived from an EMBL/GenBank/DDBJ whole genome shotgun (WGS) entry which is preliminary data.</text>
</comment>
<evidence type="ECO:0000313" key="2">
    <source>
        <dbReference type="Proteomes" id="UP000216840"/>
    </source>
</evidence>
<dbReference type="OrthoDB" id="1178393at2"/>
<organism evidence="1 2">
    <name type="scientific">Winogradskyella aurantia</name>
    <dbReference type="NCBI Taxonomy" id="1915063"/>
    <lineage>
        <taxon>Bacteria</taxon>
        <taxon>Pseudomonadati</taxon>
        <taxon>Bacteroidota</taxon>
        <taxon>Flavobacteriia</taxon>
        <taxon>Flavobacteriales</taxon>
        <taxon>Flavobacteriaceae</taxon>
        <taxon>Winogradskyella</taxon>
    </lineage>
</organism>
<gene>
    <name evidence="1" type="ORF">CA834_14435</name>
</gene>
<evidence type="ECO:0000313" key="1">
    <source>
        <dbReference type="EMBL" id="OZV66398.1"/>
    </source>
</evidence>